<keyword evidence="2" id="KW-0732">Signal</keyword>
<name>A0A8J3JJY9_9ACTN</name>
<dbReference type="RefSeq" id="WP_203746860.1">
    <property type="nucleotide sequence ID" value="NZ_BONF01000017.1"/>
</dbReference>
<feature type="compositionally biased region" description="Pro residues" evidence="1">
    <location>
        <begin position="26"/>
        <end position="40"/>
    </location>
</feature>
<evidence type="ECO:0000256" key="1">
    <source>
        <dbReference type="SAM" id="MobiDB-lite"/>
    </source>
</evidence>
<evidence type="ECO:0000256" key="2">
    <source>
        <dbReference type="SAM" id="SignalP"/>
    </source>
</evidence>
<dbReference type="AlphaFoldDB" id="A0A8J3JJY9"/>
<comment type="caution">
    <text evidence="3">The sequence shown here is derived from an EMBL/GenBank/DDBJ whole genome shotgun (WGS) entry which is preliminary data.</text>
</comment>
<proteinExistence type="predicted"/>
<evidence type="ECO:0000313" key="3">
    <source>
        <dbReference type="EMBL" id="GIF82088.1"/>
    </source>
</evidence>
<feature type="signal peptide" evidence="2">
    <location>
        <begin position="1"/>
        <end position="22"/>
    </location>
</feature>
<keyword evidence="4" id="KW-1185">Reference proteome</keyword>
<dbReference type="Proteomes" id="UP000601223">
    <property type="component" value="Unassembled WGS sequence"/>
</dbReference>
<evidence type="ECO:0008006" key="5">
    <source>
        <dbReference type="Google" id="ProtNLM"/>
    </source>
</evidence>
<feature type="chain" id="PRO_5035314702" description="SnoaL-like domain-containing protein" evidence="2">
    <location>
        <begin position="23"/>
        <end position="182"/>
    </location>
</feature>
<reference evidence="3 4" key="1">
    <citation type="submission" date="2021-01" db="EMBL/GenBank/DDBJ databases">
        <title>Whole genome shotgun sequence of Catellatospora bangladeshensis NBRC 107357.</title>
        <authorList>
            <person name="Komaki H."/>
            <person name="Tamura T."/>
        </authorList>
    </citation>
    <scope>NUCLEOTIDE SEQUENCE [LARGE SCALE GENOMIC DNA]</scope>
    <source>
        <strain evidence="3 4">NBRC 107357</strain>
    </source>
</reference>
<dbReference type="EMBL" id="BONF01000017">
    <property type="protein sequence ID" value="GIF82088.1"/>
    <property type="molecule type" value="Genomic_DNA"/>
</dbReference>
<protein>
    <recommendedName>
        <fullName evidence="5">SnoaL-like domain-containing protein</fullName>
    </recommendedName>
</protein>
<organism evidence="3 4">
    <name type="scientific">Catellatospora bangladeshensis</name>
    <dbReference type="NCBI Taxonomy" id="310355"/>
    <lineage>
        <taxon>Bacteria</taxon>
        <taxon>Bacillati</taxon>
        <taxon>Actinomycetota</taxon>
        <taxon>Actinomycetes</taxon>
        <taxon>Micromonosporales</taxon>
        <taxon>Micromonosporaceae</taxon>
        <taxon>Catellatospora</taxon>
    </lineage>
</organism>
<gene>
    <name evidence="3" type="ORF">Cba03nite_34370</name>
</gene>
<accession>A0A8J3JJY9</accession>
<feature type="region of interest" description="Disordered" evidence="1">
    <location>
        <begin position="24"/>
        <end position="48"/>
    </location>
</feature>
<dbReference type="PROSITE" id="PS51257">
    <property type="entry name" value="PROKAR_LIPOPROTEIN"/>
    <property type="match status" value="1"/>
</dbReference>
<sequence>MRIRAYDAIITGALILAVTACAAKQPTPPGPPTPSAPASPQPLGQSPDARTHAVGIYVEMWRAYERALAEGSADSPFLAEYADGPALLLLSRAVRSTAAAGLRGSGATLLSPKATGVHPMADPTRVTVSDCMDTSATRVYRFDGSPYADAPGGRRQMTASVALSADGKWRVNQIRLEQVGSC</sequence>
<evidence type="ECO:0000313" key="4">
    <source>
        <dbReference type="Proteomes" id="UP000601223"/>
    </source>
</evidence>